<accession>A0AA86PQI2</accession>
<gene>
    <name evidence="3" type="ORF">HINF_LOCUS22474</name>
    <name evidence="2" type="ORF">HINF_LOCUS26932</name>
</gene>
<reference evidence="2" key="1">
    <citation type="submission" date="2023-06" db="EMBL/GenBank/DDBJ databases">
        <authorList>
            <person name="Kurt Z."/>
        </authorList>
    </citation>
    <scope>NUCLEOTIDE SEQUENCE</scope>
</reference>
<sequence>MLLCFSLQKTSQLDHCISCIFKKQTNKNGLKIQISKLCKSQSNTEIEIMFQQEIILKAELKVKQANITLNIEQMDNITVTVVHEGIKYIFYKRQSPTNSISKTNILIIVFLLIALVLLSCIIIVLIVKKRKAKKNDRMIEVYLLQLLKHNEQQYKDRMLLIFLILIQQYSKNYLEHEYVSSSQISNTQPATTVQWNNY</sequence>
<name>A0AA86PQI2_9EUKA</name>
<keyword evidence="1" id="KW-0472">Membrane</keyword>
<keyword evidence="4" id="KW-1185">Reference proteome</keyword>
<organism evidence="2">
    <name type="scientific">Hexamita inflata</name>
    <dbReference type="NCBI Taxonomy" id="28002"/>
    <lineage>
        <taxon>Eukaryota</taxon>
        <taxon>Metamonada</taxon>
        <taxon>Diplomonadida</taxon>
        <taxon>Hexamitidae</taxon>
        <taxon>Hexamitinae</taxon>
        <taxon>Hexamita</taxon>
    </lineage>
</organism>
<protein>
    <submittedName>
        <fullName evidence="3">Hypothetical_protein</fullName>
    </submittedName>
</protein>
<evidence type="ECO:0000313" key="4">
    <source>
        <dbReference type="Proteomes" id="UP001642409"/>
    </source>
</evidence>
<dbReference type="Proteomes" id="UP001642409">
    <property type="component" value="Unassembled WGS sequence"/>
</dbReference>
<proteinExistence type="predicted"/>
<keyword evidence="1" id="KW-1133">Transmembrane helix</keyword>
<evidence type="ECO:0000313" key="2">
    <source>
        <dbReference type="EMBL" id="CAI9939287.1"/>
    </source>
</evidence>
<dbReference type="AlphaFoldDB" id="A0AA86PQI2"/>
<evidence type="ECO:0000313" key="3">
    <source>
        <dbReference type="EMBL" id="CAL6011096.1"/>
    </source>
</evidence>
<dbReference type="EMBL" id="CATOUU010000664">
    <property type="protein sequence ID" value="CAI9939287.1"/>
    <property type="molecule type" value="Genomic_DNA"/>
</dbReference>
<evidence type="ECO:0000256" key="1">
    <source>
        <dbReference type="SAM" id="Phobius"/>
    </source>
</evidence>
<keyword evidence="1" id="KW-0812">Transmembrane</keyword>
<comment type="caution">
    <text evidence="2">The sequence shown here is derived from an EMBL/GenBank/DDBJ whole genome shotgun (WGS) entry which is preliminary data.</text>
</comment>
<reference evidence="3 4" key="2">
    <citation type="submission" date="2024-07" db="EMBL/GenBank/DDBJ databases">
        <authorList>
            <person name="Akdeniz Z."/>
        </authorList>
    </citation>
    <scope>NUCLEOTIDE SEQUENCE [LARGE SCALE GENOMIC DNA]</scope>
</reference>
<dbReference type="EMBL" id="CAXDID020000063">
    <property type="protein sequence ID" value="CAL6011096.1"/>
    <property type="molecule type" value="Genomic_DNA"/>
</dbReference>
<feature type="transmembrane region" description="Helical" evidence="1">
    <location>
        <begin position="105"/>
        <end position="127"/>
    </location>
</feature>